<organism evidence="1 2">
    <name type="scientific">Neobacillus rhizosphaerae</name>
    <dbReference type="NCBI Taxonomy" id="2880965"/>
    <lineage>
        <taxon>Bacteria</taxon>
        <taxon>Bacillati</taxon>
        <taxon>Bacillota</taxon>
        <taxon>Bacilli</taxon>
        <taxon>Bacillales</taxon>
        <taxon>Bacillaceae</taxon>
        <taxon>Neobacillus</taxon>
    </lineage>
</organism>
<proteinExistence type="predicted"/>
<gene>
    <name evidence="1" type="ORF">BACCIP111895_01964</name>
</gene>
<evidence type="ECO:0000313" key="2">
    <source>
        <dbReference type="Proteomes" id="UP000838308"/>
    </source>
</evidence>
<comment type="caution">
    <text evidence="1">The sequence shown here is derived from an EMBL/GenBank/DDBJ whole genome shotgun (WGS) entry which is preliminary data.</text>
</comment>
<dbReference type="Proteomes" id="UP000838308">
    <property type="component" value="Unassembled WGS sequence"/>
</dbReference>
<sequence>MIKIETIGTVLEVANVIQELMKHMEILVVGEGVEEVCESVFNTLRDFKVAFSEKMTEEGQLIKIYD</sequence>
<reference evidence="1" key="1">
    <citation type="submission" date="2022-04" db="EMBL/GenBank/DDBJ databases">
        <authorList>
            <person name="Criscuolo A."/>
        </authorList>
    </citation>
    <scope>NUCLEOTIDE SEQUENCE</scope>
    <source>
        <strain evidence="1">CIP111895</strain>
    </source>
</reference>
<name>A0ABN8KMQ7_9BACI</name>
<protein>
    <submittedName>
        <fullName evidence="1">Uncharacterized protein</fullName>
    </submittedName>
</protein>
<dbReference type="RefSeq" id="WP_248735097.1">
    <property type="nucleotide sequence ID" value="NZ_CALBWS010000010.1"/>
</dbReference>
<accession>A0ABN8KMQ7</accession>
<keyword evidence="2" id="KW-1185">Reference proteome</keyword>
<evidence type="ECO:0000313" key="1">
    <source>
        <dbReference type="EMBL" id="CAH2714788.1"/>
    </source>
</evidence>
<dbReference type="EMBL" id="CALBWS010000010">
    <property type="protein sequence ID" value="CAH2714788.1"/>
    <property type="molecule type" value="Genomic_DNA"/>
</dbReference>